<keyword evidence="9 12" id="KW-0472">Membrane</keyword>
<dbReference type="CDD" id="cd16495">
    <property type="entry name" value="RING_CH-C4HC3_MARCH"/>
    <property type="match status" value="1"/>
</dbReference>
<keyword evidence="3 12" id="KW-0812">Transmembrane</keyword>
<keyword evidence="5 10" id="KW-0863">Zinc-finger</keyword>
<evidence type="ECO:0000256" key="8">
    <source>
        <dbReference type="ARBA" id="ARBA00022989"/>
    </source>
</evidence>
<dbReference type="AlphaFoldDB" id="A0AAU9IW84"/>
<gene>
    <name evidence="15" type="ORF">BSTOLATCC_MIC9585</name>
</gene>
<evidence type="ECO:0000256" key="2">
    <source>
        <dbReference type="ARBA" id="ARBA00022679"/>
    </source>
</evidence>
<feature type="compositionally biased region" description="Polar residues" evidence="11">
    <location>
        <begin position="249"/>
        <end position="262"/>
    </location>
</feature>
<evidence type="ECO:0000256" key="12">
    <source>
        <dbReference type="SAM" id="Phobius"/>
    </source>
</evidence>
<feature type="transmembrane region" description="Helical" evidence="12">
    <location>
        <begin position="141"/>
        <end position="161"/>
    </location>
</feature>
<evidence type="ECO:0000256" key="11">
    <source>
        <dbReference type="SAM" id="MobiDB-lite"/>
    </source>
</evidence>
<feature type="domain" description="RING-type" evidence="13">
    <location>
        <begin position="32"/>
        <end position="83"/>
    </location>
</feature>
<feature type="domain" description="RING-CH-type" evidence="14">
    <location>
        <begin position="24"/>
        <end position="89"/>
    </location>
</feature>
<evidence type="ECO:0000256" key="6">
    <source>
        <dbReference type="ARBA" id="ARBA00022786"/>
    </source>
</evidence>
<dbReference type="EMBL" id="CAJZBQ010000011">
    <property type="protein sequence ID" value="CAG9313781.1"/>
    <property type="molecule type" value="Genomic_DNA"/>
</dbReference>
<sequence length="279" mass="31980">MESYFHHKEITEYLTTSRQTEANFDQSTENTCRICYEIADDENPLISPCKCSGSMKYIHEHCLKIWLLSIDEDLDKGKCDICKVEFIMDFEIVTECSCTKIKEGTGSYILPPILLLALAILAFLIFFLISKISFSENNQFYIVFLLTICAIISVIIFLILIRSIKRTFLITNLKNWTIYSQDFKNEEKETIENSMSVITDSPGIDNEGQNVIIISKSPRVKGKPIVLPQINTNNLIPIMQDDQIVGYKSRQSSPVTSRQSSGVYPRVQDYQLQNQNQDK</sequence>
<keyword evidence="6" id="KW-0833">Ubl conjugation pathway</keyword>
<name>A0AAU9IW84_9CILI</name>
<dbReference type="GO" id="GO:0016020">
    <property type="term" value="C:membrane"/>
    <property type="evidence" value="ECO:0007669"/>
    <property type="project" value="UniProtKB-SubCell"/>
</dbReference>
<organism evidence="15 16">
    <name type="scientific">Blepharisma stoltei</name>
    <dbReference type="NCBI Taxonomy" id="1481888"/>
    <lineage>
        <taxon>Eukaryota</taxon>
        <taxon>Sar</taxon>
        <taxon>Alveolata</taxon>
        <taxon>Ciliophora</taxon>
        <taxon>Postciliodesmatophora</taxon>
        <taxon>Heterotrichea</taxon>
        <taxon>Heterotrichida</taxon>
        <taxon>Blepharismidae</taxon>
        <taxon>Blepharisma</taxon>
    </lineage>
</organism>
<keyword evidence="8 12" id="KW-1133">Transmembrane helix</keyword>
<dbReference type="PANTHER" id="PTHR46065:SF3">
    <property type="entry name" value="FI20425P1"/>
    <property type="match status" value="1"/>
</dbReference>
<dbReference type="SUPFAM" id="SSF57850">
    <property type="entry name" value="RING/U-box"/>
    <property type="match status" value="1"/>
</dbReference>
<proteinExistence type="predicted"/>
<evidence type="ECO:0000313" key="16">
    <source>
        <dbReference type="Proteomes" id="UP001162131"/>
    </source>
</evidence>
<feature type="compositionally biased region" description="Polar residues" evidence="11">
    <location>
        <begin position="270"/>
        <end position="279"/>
    </location>
</feature>
<evidence type="ECO:0000256" key="5">
    <source>
        <dbReference type="ARBA" id="ARBA00022771"/>
    </source>
</evidence>
<accession>A0AAU9IW84</accession>
<dbReference type="PANTHER" id="PTHR46065">
    <property type="entry name" value="E3 UBIQUITIN-PROTEIN LIGASE MARCH 2/3 FAMILY MEMBER"/>
    <property type="match status" value="1"/>
</dbReference>
<dbReference type="GO" id="GO:0008270">
    <property type="term" value="F:zinc ion binding"/>
    <property type="evidence" value="ECO:0007669"/>
    <property type="project" value="UniProtKB-KW"/>
</dbReference>
<dbReference type="PROSITE" id="PS50089">
    <property type="entry name" value="ZF_RING_2"/>
    <property type="match status" value="1"/>
</dbReference>
<evidence type="ECO:0000256" key="10">
    <source>
        <dbReference type="PROSITE-ProRule" id="PRU00175"/>
    </source>
</evidence>
<evidence type="ECO:0000256" key="9">
    <source>
        <dbReference type="ARBA" id="ARBA00023136"/>
    </source>
</evidence>
<keyword evidence="2" id="KW-0808">Transferase</keyword>
<dbReference type="InterPro" id="IPR001841">
    <property type="entry name" value="Znf_RING"/>
</dbReference>
<comment type="caution">
    <text evidence="15">The sequence shown here is derived from an EMBL/GenBank/DDBJ whole genome shotgun (WGS) entry which is preliminary data.</text>
</comment>
<keyword evidence="16" id="KW-1185">Reference proteome</keyword>
<evidence type="ECO:0000259" key="14">
    <source>
        <dbReference type="PROSITE" id="PS51292"/>
    </source>
</evidence>
<dbReference type="Pfam" id="PF12906">
    <property type="entry name" value="RINGv"/>
    <property type="match status" value="1"/>
</dbReference>
<dbReference type="Proteomes" id="UP001162131">
    <property type="component" value="Unassembled WGS sequence"/>
</dbReference>
<keyword evidence="4" id="KW-0479">Metal-binding</keyword>
<dbReference type="PROSITE" id="PS51292">
    <property type="entry name" value="ZF_RING_CH"/>
    <property type="match status" value="1"/>
</dbReference>
<evidence type="ECO:0000256" key="4">
    <source>
        <dbReference type="ARBA" id="ARBA00022723"/>
    </source>
</evidence>
<dbReference type="InterPro" id="IPR013083">
    <property type="entry name" value="Znf_RING/FYVE/PHD"/>
</dbReference>
<feature type="transmembrane region" description="Helical" evidence="12">
    <location>
        <begin position="109"/>
        <end position="129"/>
    </location>
</feature>
<evidence type="ECO:0000259" key="13">
    <source>
        <dbReference type="PROSITE" id="PS50089"/>
    </source>
</evidence>
<feature type="region of interest" description="Disordered" evidence="11">
    <location>
        <begin position="249"/>
        <end position="279"/>
    </location>
</feature>
<protein>
    <recommendedName>
        <fullName evidence="17">RING-CH-type domain-containing protein</fullName>
    </recommendedName>
</protein>
<dbReference type="InterPro" id="IPR011016">
    <property type="entry name" value="Znf_RING-CH"/>
</dbReference>
<dbReference type="SMART" id="SM00744">
    <property type="entry name" value="RINGv"/>
    <property type="match status" value="1"/>
</dbReference>
<dbReference type="GO" id="GO:0016740">
    <property type="term" value="F:transferase activity"/>
    <property type="evidence" value="ECO:0007669"/>
    <property type="project" value="UniProtKB-KW"/>
</dbReference>
<reference evidence="15" key="1">
    <citation type="submission" date="2021-09" db="EMBL/GenBank/DDBJ databases">
        <authorList>
            <consortium name="AG Swart"/>
            <person name="Singh M."/>
            <person name="Singh A."/>
            <person name="Seah K."/>
            <person name="Emmerich C."/>
        </authorList>
    </citation>
    <scope>NUCLEOTIDE SEQUENCE</scope>
    <source>
        <strain evidence="15">ATCC30299</strain>
    </source>
</reference>
<evidence type="ECO:0008006" key="17">
    <source>
        <dbReference type="Google" id="ProtNLM"/>
    </source>
</evidence>
<evidence type="ECO:0000256" key="1">
    <source>
        <dbReference type="ARBA" id="ARBA00004141"/>
    </source>
</evidence>
<comment type="subcellular location">
    <subcellularLocation>
        <location evidence="1">Membrane</location>
        <topology evidence="1">Multi-pass membrane protein</topology>
    </subcellularLocation>
</comment>
<evidence type="ECO:0000256" key="3">
    <source>
        <dbReference type="ARBA" id="ARBA00022692"/>
    </source>
</evidence>
<dbReference type="Gene3D" id="3.30.40.10">
    <property type="entry name" value="Zinc/RING finger domain, C3HC4 (zinc finger)"/>
    <property type="match status" value="1"/>
</dbReference>
<evidence type="ECO:0000256" key="7">
    <source>
        <dbReference type="ARBA" id="ARBA00022833"/>
    </source>
</evidence>
<evidence type="ECO:0000313" key="15">
    <source>
        <dbReference type="EMBL" id="CAG9313781.1"/>
    </source>
</evidence>
<keyword evidence="7" id="KW-0862">Zinc</keyword>